<dbReference type="Gene3D" id="2.60.40.10">
    <property type="entry name" value="Immunoglobulins"/>
    <property type="match status" value="1"/>
</dbReference>
<sequence>MMEVKRLPAETLYAILGVVIIGGIIAGVFFLSSQNMFQSPTGAVVFACTTPYAQIDSKCCLDENNNKICDSEESRQDSRQLLSLLRGTTQNKSKSETTDSLKTEPEKETVISTIDTAPPVLTFVSPTPSNQTVLAQDWVYVNISSNEDLSSAELEWNLTNFTMLEGETAKEWYINKTGLANRNYTYYVYGDDQEGNIGKTEQRLVIIDTTSSIVVSNLSDTLNGSNWILWNWTNPTGITIGHIQIWINGTFYANVTTNYYNAPSLTSNTGYEIQTKAVDSSGNKGAWVNDTAWTKIAPVQPNTLPKIFLLAPIYNSSTIDFTPMHQFYFIDPENRTIPSCTLYYNSTLKGTKTNLTNNTWTLLEASQTQSGIYEWNIVCSDGAANNVSESRRILINVTS</sequence>
<evidence type="ECO:0000313" key="4">
    <source>
        <dbReference type="Proteomes" id="UP000646946"/>
    </source>
</evidence>
<name>A0A832XIH0_9ARCH</name>
<dbReference type="EMBL" id="DVAB01000037">
    <property type="protein sequence ID" value="HIK00741.1"/>
    <property type="molecule type" value="Genomic_DNA"/>
</dbReference>
<evidence type="ECO:0000256" key="2">
    <source>
        <dbReference type="SAM" id="Phobius"/>
    </source>
</evidence>
<dbReference type="InterPro" id="IPR013783">
    <property type="entry name" value="Ig-like_fold"/>
</dbReference>
<dbReference type="Proteomes" id="UP000646946">
    <property type="component" value="Unassembled WGS sequence"/>
</dbReference>
<dbReference type="AlphaFoldDB" id="A0A832XIH0"/>
<reference evidence="3 4" key="1">
    <citation type="journal article" name="Nat. Commun.">
        <title>Undinarchaeota illuminate DPANN phylogeny and the impact of gene transfer on archaeal evolution.</title>
        <authorList>
            <person name="Dombrowski N."/>
            <person name="Williams T.A."/>
            <person name="Sun J."/>
            <person name="Woodcroft B.J."/>
            <person name="Lee J.H."/>
            <person name="Minh B.Q."/>
            <person name="Rinke C."/>
            <person name="Spang A."/>
        </authorList>
    </citation>
    <scope>NUCLEOTIDE SEQUENCE [LARGE SCALE GENOMIC DNA]</scope>
    <source>
        <strain evidence="3">MAG_bin1129</strain>
    </source>
</reference>
<evidence type="ECO:0000256" key="1">
    <source>
        <dbReference type="SAM" id="MobiDB-lite"/>
    </source>
</evidence>
<keyword evidence="2" id="KW-1133">Transmembrane helix</keyword>
<comment type="caution">
    <text evidence="3">The sequence shown here is derived from an EMBL/GenBank/DDBJ whole genome shotgun (WGS) entry which is preliminary data.</text>
</comment>
<feature type="region of interest" description="Disordered" evidence="1">
    <location>
        <begin position="89"/>
        <end position="109"/>
    </location>
</feature>
<protein>
    <recommendedName>
        <fullName evidence="5">Fibronectin type-III domain-containing protein</fullName>
    </recommendedName>
</protein>
<keyword evidence="4" id="KW-1185">Reference proteome</keyword>
<gene>
    <name evidence="3" type="ORF">H1016_04325</name>
</gene>
<proteinExistence type="predicted"/>
<feature type="compositionally biased region" description="Basic and acidic residues" evidence="1">
    <location>
        <begin position="93"/>
        <end position="109"/>
    </location>
</feature>
<organism evidence="3 4">
    <name type="scientific">Candidatus Naiadarchaeum limnaeum</name>
    <dbReference type="NCBI Taxonomy" id="2756139"/>
    <lineage>
        <taxon>Archaea</taxon>
        <taxon>Candidatus Undinarchaeota</taxon>
        <taxon>Candidatus Undinarchaeia</taxon>
        <taxon>Candidatus Naiadarchaeales</taxon>
        <taxon>Candidatus Naiadarchaeaceae</taxon>
        <taxon>Candidatus Naiadarchaeum</taxon>
    </lineage>
</organism>
<keyword evidence="2" id="KW-0812">Transmembrane</keyword>
<evidence type="ECO:0000313" key="3">
    <source>
        <dbReference type="EMBL" id="HIK00741.1"/>
    </source>
</evidence>
<keyword evidence="2" id="KW-0472">Membrane</keyword>
<evidence type="ECO:0008006" key="5">
    <source>
        <dbReference type="Google" id="ProtNLM"/>
    </source>
</evidence>
<accession>A0A832XIH0</accession>
<feature type="transmembrane region" description="Helical" evidence="2">
    <location>
        <begin position="12"/>
        <end position="31"/>
    </location>
</feature>